<dbReference type="STRING" id="336292.SAMN05660710_03397"/>
<evidence type="ECO:0008006" key="3">
    <source>
        <dbReference type="Google" id="ProtNLM"/>
    </source>
</evidence>
<sequence>MASGMNVAVICAANPSNSGMYSVDLAARQFFQSRGIPFQLFVTQIKGRQVKRMGELEFHLLKSLQKARGFSHIVYWGDFLNNPEYGRTDFAARDIMFQTSPDLEAAKARWLELFAPDKDERPLLSIGNNFQHDALDPDPLFAEATDRIQRNFRIILPRDALSVSNLSRSFRAANLHKIQPGMDCAFLLKGEPAEERGPFFSYYFGRSGFKDQKRLVRRLEEVTGLQGREVSRWLRLEKEGLHGHFQDRRQQLACSQFVVTDVYHLSVNTLNMRTPVLCLGRPSQAQQGTLGDMKKRFLFQMLGLGEFYVESQRANYVDIHAFLERIADPRDFDERLAIKDALTLRFQRDIETALAA</sequence>
<gene>
    <name evidence="1" type="ORF">SAMN05660710_03397</name>
</gene>
<dbReference type="Proteomes" id="UP000199502">
    <property type="component" value="Unassembled WGS sequence"/>
</dbReference>
<evidence type="ECO:0000313" key="1">
    <source>
        <dbReference type="EMBL" id="SCY90983.1"/>
    </source>
</evidence>
<keyword evidence="2" id="KW-1185">Reference proteome</keyword>
<organism evidence="1 2">
    <name type="scientific">Paracoccus tibetensis</name>
    <dbReference type="NCBI Taxonomy" id="336292"/>
    <lineage>
        <taxon>Bacteria</taxon>
        <taxon>Pseudomonadati</taxon>
        <taxon>Pseudomonadota</taxon>
        <taxon>Alphaproteobacteria</taxon>
        <taxon>Rhodobacterales</taxon>
        <taxon>Paracoccaceae</taxon>
        <taxon>Paracoccus</taxon>
    </lineage>
</organism>
<accession>A0A1G5JRF8</accession>
<dbReference type="RefSeq" id="WP_139166008.1">
    <property type="nucleotide sequence ID" value="NZ_FMVT01000015.1"/>
</dbReference>
<proteinExistence type="predicted"/>
<evidence type="ECO:0000313" key="2">
    <source>
        <dbReference type="Proteomes" id="UP000199502"/>
    </source>
</evidence>
<dbReference type="AlphaFoldDB" id="A0A1G5JRF8"/>
<name>A0A1G5JRF8_9RHOB</name>
<protein>
    <recommendedName>
        <fullName evidence="3">Polysaccharide pyruvyl transferase</fullName>
    </recommendedName>
</protein>
<reference evidence="1 2" key="1">
    <citation type="submission" date="2016-10" db="EMBL/GenBank/DDBJ databases">
        <authorList>
            <person name="de Groot N.N."/>
        </authorList>
    </citation>
    <scope>NUCLEOTIDE SEQUENCE [LARGE SCALE GENOMIC DNA]</scope>
    <source>
        <strain evidence="1 2">CGMCC 1.8925</strain>
    </source>
</reference>
<dbReference type="EMBL" id="FMVT01000015">
    <property type="protein sequence ID" value="SCY90983.1"/>
    <property type="molecule type" value="Genomic_DNA"/>
</dbReference>
<dbReference type="OrthoDB" id="7595059at2"/>